<name>A0A8X6L1A6_TRICU</name>
<accession>A0A8X6L1A6</accession>
<dbReference type="Proteomes" id="UP000887116">
    <property type="component" value="Unassembled WGS sequence"/>
</dbReference>
<reference evidence="2" key="1">
    <citation type="submission" date="2020-07" db="EMBL/GenBank/DDBJ databases">
        <title>Multicomponent nature underlies the extraordinary mechanical properties of spider dragline silk.</title>
        <authorList>
            <person name="Kono N."/>
            <person name="Nakamura H."/>
            <person name="Mori M."/>
            <person name="Yoshida Y."/>
            <person name="Ohtoshi R."/>
            <person name="Malay A.D."/>
            <person name="Moran D.A.P."/>
            <person name="Tomita M."/>
            <person name="Numata K."/>
            <person name="Arakawa K."/>
        </authorList>
    </citation>
    <scope>NUCLEOTIDE SEQUENCE</scope>
</reference>
<dbReference type="EMBL" id="BMAO01023917">
    <property type="protein sequence ID" value="GFQ91806.1"/>
    <property type="molecule type" value="Genomic_DNA"/>
</dbReference>
<evidence type="ECO:0000256" key="1">
    <source>
        <dbReference type="SAM" id="MobiDB-lite"/>
    </source>
</evidence>
<keyword evidence="3" id="KW-1185">Reference proteome</keyword>
<feature type="compositionally biased region" description="Basic and acidic residues" evidence="1">
    <location>
        <begin position="9"/>
        <end position="22"/>
    </location>
</feature>
<proteinExistence type="predicted"/>
<protein>
    <submittedName>
        <fullName evidence="2">Uncharacterized protein</fullName>
    </submittedName>
</protein>
<sequence length="315" mass="36797">MMSSQDFLPGKRDKEPSTKREWSSSTYSDSIESLRRVRRKLFSDTPSPDMTGQYRTSKPEKLPSTPFPKRKYAHKLNQILPVPVLHSIMDVFWMTFFGDDEWGDSAYKQSPFDDEFFNSSPKKSYLPLLFLNDFFRSESNMRAEKQNKSTTSNKKLQDATDISLIQKKNLLANERGFDGKILASFEILNYCNYLFDAERFYRKSPKSQLTLEIENNYKASAQTYVWVNADQTLLQPIDNTFLGYERKDEYNINFDGILDSNNVASVTKWVEGLKNREDSPVVPFKDQDIFDEDLYPGIYERRFSACNYECFAEKC</sequence>
<feature type="region of interest" description="Disordered" evidence="1">
    <location>
        <begin position="1"/>
        <end position="67"/>
    </location>
</feature>
<organism evidence="2 3">
    <name type="scientific">Trichonephila clavata</name>
    <name type="common">Joro spider</name>
    <name type="synonym">Nephila clavata</name>
    <dbReference type="NCBI Taxonomy" id="2740835"/>
    <lineage>
        <taxon>Eukaryota</taxon>
        <taxon>Metazoa</taxon>
        <taxon>Ecdysozoa</taxon>
        <taxon>Arthropoda</taxon>
        <taxon>Chelicerata</taxon>
        <taxon>Arachnida</taxon>
        <taxon>Araneae</taxon>
        <taxon>Araneomorphae</taxon>
        <taxon>Entelegynae</taxon>
        <taxon>Araneoidea</taxon>
        <taxon>Nephilidae</taxon>
        <taxon>Trichonephila</taxon>
    </lineage>
</organism>
<comment type="caution">
    <text evidence="2">The sequence shown here is derived from an EMBL/GenBank/DDBJ whole genome shotgun (WGS) entry which is preliminary data.</text>
</comment>
<evidence type="ECO:0000313" key="2">
    <source>
        <dbReference type="EMBL" id="GFQ91806.1"/>
    </source>
</evidence>
<dbReference type="AlphaFoldDB" id="A0A8X6L1A6"/>
<gene>
    <name evidence="2" type="ORF">TNCT_140931</name>
</gene>
<evidence type="ECO:0000313" key="3">
    <source>
        <dbReference type="Proteomes" id="UP000887116"/>
    </source>
</evidence>
<feature type="compositionally biased region" description="Polar residues" evidence="1">
    <location>
        <begin position="44"/>
        <end position="56"/>
    </location>
</feature>